<feature type="compositionally biased region" description="Basic residues" evidence="1">
    <location>
        <begin position="1"/>
        <end position="15"/>
    </location>
</feature>
<gene>
    <name evidence="3" type="ORF">E2C04_05490</name>
</gene>
<feature type="region of interest" description="Disordered" evidence="1">
    <location>
        <begin position="1"/>
        <end position="26"/>
    </location>
</feature>
<name>A0A4P7UEC6_9ACTN</name>
<feature type="domain" description="NADPH-dependent FMN reductase-like" evidence="2">
    <location>
        <begin position="24"/>
        <end position="109"/>
    </location>
</feature>
<dbReference type="KEGG" id="ndp:E2C04_05490"/>
<dbReference type="GO" id="GO:0016491">
    <property type="term" value="F:oxidoreductase activity"/>
    <property type="evidence" value="ECO:0007669"/>
    <property type="project" value="InterPro"/>
</dbReference>
<reference evidence="3 4" key="1">
    <citation type="journal article" date="2008" name="Int. J. Syst. Evol. Microbiol.">
        <title>Nocardioides daphniae sp. nov., isolated from Daphnia cucullata (Crustacea: Cladocera).</title>
        <authorList>
            <person name="Toth E.M."/>
            <person name="Keki Z."/>
            <person name="Homonnay Z.G."/>
            <person name="Borsodi A.K."/>
            <person name="Marialigeti K."/>
            <person name="Schumann P."/>
        </authorList>
    </citation>
    <scope>NUCLEOTIDE SEQUENCE [LARGE SCALE GENOMIC DNA]</scope>
    <source>
        <strain evidence="3 4">JCM 16608</strain>
    </source>
</reference>
<sequence>MNLRRKGRWRAHRRDHGTGHGTSGTTGALVEQLLDRVRAVDPALEVAVDVVTTDDLDVGPSCPACLSCMTAGEQSCPSFERTSPARTLMDTADLVVFATPVHSASTTPASRRRPTGPRSTPRWTSSPRPCTPRRSTRSSRGRRWPT</sequence>
<evidence type="ECO:0000256" key="1">
    <source>
        <dbReference type="SAM" id="MobiDB-lite"/>
    </source>
</evidence>
<accession>A0A4P7UEC6</accession>
<evidence type="ECO:0000313" key="3">
    <source>
        <dbReference type="EMBL" id="QCC78640.1"/>
    </source>
</evidence>
<proteinExistence type="predicted"/>
<dbReference type="Proteomes" id="UP000297025">
    <property type="component" value="Chromosome"/>
</dbReference>
<dbReference type="Gene3D" id="3.40.50.360">
    <property type="match status" value="1"/>
</dbReference>
<feature type="compositionally biased region" description="Basic residues" evidence="1">
    <location>
        <begin position="134"/>
        <end position="146"/>
    </location>
</feature>
<dbReference type="AlphaFoldDB" id="A0A4P7UEC6"/>
<evidence type="ECO:0000259" key="2">
    <source>
        <dbReference type="Pfam" id="PF03358"/>
    </source>
</evidence>
<dbReference type="EMBL" id="CP038462">
    <property type="protein sequence ID" value="QCC78640.1"/>
    <property type="molecule type" value="Genomic_DNA"/>
</dbReference>
<feature type="region of interest" description="Disordered" evidence="1">
    <location>
        <begin position="99"/>
        <end position="146"/>
    </location>
</feature>
<dbReference type="OrthoDB" id="3789967at2"/>
<organism evidence="3 4">
    <name type="scientific">Nocardioides daphniae</name>
    <dbReference type="NCBI Taxonomy" id="402297"/>
    <lineage>
        <taxon>Bacteria</taxon>
        <taxon>Bacillati</taxon>
        <taxon>Actinomycetota</taxon>
        <taxon>Actinomycetes</taxon>
        <taxon>Propionibacteriales</taxon>
        <taxon>Nocardioidaceae</taxon>
        <taxon>Nocardioides</taxon>
    </lineage>
</organism>
<dbReference type="InterPro" id="IPR029039">
    <property type="entry name" value="Flavoprotein-like_sf"/>
</dbReference>
<evidence type="ECO:0000313" key="4">
    <source>
        <dbReference type="Proteomes" id="UP000297025"/>
    </source>
</evidence>
<dbReference type="Pfam" id="PF03358">
    <property type="entry name" value="FMN_red"/>
    <property type="match status" value="1"/>
</dbReference>
<dbReference type="InterPro" id="IPR005025">
    <property type="entry name" value="FMN_Rdtase-like_dom"/>
</dbReference>
<protein>
    <recommendedName>
        <fullName evidence="2">NADPH-dependent FMN reductase-like domain-containing protein</fullName>
    </recommendedName>
</protein>
<dbReference type="RefSeq" id="WP_135833676.1">
    <property type="nucleotide sequence ID" value="NZ_BMCK01000002.1"/>
</dbReference>
<dbReference type="SUPFAM" id="SSF52218">
    <property type="entry name" value="Flavoproteins"/>
    <property type="match status" value="1"/>
</dbReference>
<feature type="compositionally biased region" description="Low complexity" evidence="1">
    <location>
        <begin position="116"/>
        <end position="128"/>
    </location>
</feature>